<dbReference type="PROSITE" id="PS51257">
    <property type="entry name" value="PROKAR_LIPOPROTEIN"/>
    <property type="match status" value="1"/>
</dbReference>
<dbReference type="AlphaFoldDB" id="A0A2P2LGW6"/>
<proteinExistence type="predicted"/>
<sequence length="84" mass="9072">MWLKAETRPSSVIKPYLTTSNPTIASCSKTPTMATAKTVEESDVGIFCYISQFPGFRGILKQRSSVSSPTPVLIGFSLRTGVLS</sequence>
<organism evidence="1">
    <name type="scientific">Rhizophora mucronata</name>
    <name type="common">Asiatic mangrove</name>
    <dbReference type="NCBI Taxonomy" id="61149"/>
    <lineage>
        <taxon>Eukaryota</taxon>
        <taxon>Viridiplantae</taxon>
        <taxon>Streptophyta</taxon>
        <taxon>Embryophyta</taxon>
        <taxon>Tracheophyta</taxon>
        <taxon>Spermatophyta</taxon>
        <taxon>Magnoliopsida</taxon>
        <taxon>eudicotyledons</taxon>
        <taxon>Gunneridae</taxon>
        <taxon>Pentapetalae</taxon>
        <taxon>rosids</taxon>
        <taxon>fabids</taxon>
        <taxon>Malpighiales</taxon>
        <taxon>Rhizophoraceae</taxon>
        <taxon>Rhizophora</taxon>
    </lineage>
</organism>
<evidence type="ECO:0000313" key="1">
    <source>
        <dbReference type="EMBL" id="MBX17197.1"/>
    </source>
</evidence>
<accession>A0A2P2LGW6</accession>
<reference evidence="1" key="1">
    <citation type="submission" date="2018-02" db="EMBL/GenBank/DDBJ databases">
        <title>Rhizophora mucronata_Transcriptome.</title>
        <authorList>
            <person name="Meera S.P."/>
            <person name="Sreeshan A."/>
            <person name="Augustine A."/>
        </authorList>
    </citation>
    <scope>NUCLEOTIDE SEQUENCE</scope>
    <source>
        <tissue evidence="1">Leaf</tissue>
    </source>
</reference>
<protein>
    <submittedName>
        <fullName evidence="1">Multisubstrate pseudouridine synthase 7 isoform X1</fullName>
    </submittedName>
</protein>
<dbReference type="EMBL" id="GGEC01036713">
    <property type="protein sequence ID" value="MBX17197.1"/>
    <property type="molecule type" value="Transcribed_RNA"/>
</dbReference>
<name>A0A2P2LGW6_RHIMU</name>